<dbReference type="Pfam" id="PF00482">
    <property type="entry name" value="T2SSF"/>
    <property type="match status" value="1"/>
</dbReference>
<dbReference type="InterPro" id="IPR018076">
    <property type="entry name" value="T2SS_GspF_dom"/>
</dbReference>
<evidence type="ECO:0000313" key="10">
    <source>
        <dbReference type="Proteomes" id="UP000315471"/>
    </source>
</evidence>
<organism evidence="9 10">
    <name type="scientific">Novipirellula aureliae</name>
    <dbReference type="NCBI Taxonomy" id="2527966"/>
    <lineage>
        <taxon>Bacteria</taxon>
        <taxon>Pseudomonadati</taxon>
        <taxon>Planctomycetota</taxon>
        <taxon>Planctomycetia</taxon>
        <taxon>Pirellulales</taxon>
        <taxon>Pirellulaceae</taxon>
        <taxon>Novipirellula</taxon>
    </lineage>
</organism>
<evidence type="ECO:0000256" key="1">
    <source>
        <dbReference type="ARBA" id="ARBA00004651"/>
    </source>
</evidence>
<evidence type="ECO:0000256" key="5">
    <source>
        <dbReference type="ARBA" id="ARBA00022989"/>
    </source>
</evidence>
<evidence type="ECO:0000256" key="6">
    <source>
        <dbReference type="ARBA" id="ARBA00023136"/>
    </source>
</evidence>
<dbReference type="InterPro" id="IPR003004">
    <property type="entry name" value="GspF/PilC"/>
</dbReference>
<dbReference type="PANTHER" id="PTHR30012">
    <property type="entry name" value="GENERAL SECRETION PATHWAY PROTEIN"/>
    <property type="match status" value="1"/>
</dbReference>
<feature type="transmembrane region" description="Helical" evidence="7">
    <location>
        <begin position="344"/>
        <end position="369"/>
    </location>
</feature>
<feature type="transmembrane region" description="Helical" evidence="7">
    <location>
        <begin position="157"/>
        <end position="182"/>
    </location>
</feature>
<reference evidence="9 10" key="1">
    <citation type="submission" date="2019-02" db="EMBL/GenBank/DDBJ databases">
        <title>Deep-cultivation of Planctomycetes and their phenomic and genomic characterization uncovers novel biology.</title>
        <authorList>
            <person name="Wiegand S."/>
            <person name="Jogler M."/>
            <person name="Boedeker C."/>
            <person name="Pinto D."/>
            <person name="Vollmers J."/>
            <person name="Rivas-Marin E."/>
            <person name="Kohn T."/>
            <person name="Peeters S.H."/>
            <person name="Heuer A."/>
            <person name="Rast P."/>
            <person name="Oberbeckmann S."/>
            <person name="Bunk B."/>
            <person name="Jeske O."/>
            <person name="Meyerdierks A."/>
            <person name="Storesund J.E."/>
            <person name="Kallscheuer N."/>
            <person name="Luecker S."/>
            <person name="Lage O.M."/>
            <person name="Pohl T."/>
            <person name="Merkel B.J."/>
            <person name="Hornburger P."/>
            <person name="Mueller R.-W."/>
            <person name="Bruemmer F."/>
            <person name="Labrenz M."/>
            <person name="Spormann A.M."/>
            <person name="Op Den Camp H."/>
            <person name="Overmann J."/>
            <person name="Amann R."/>
            <person name="Jetten M.S.M."/>
            <person name="Mascher T."/>
            <person name="Medema M.H."/>
            <person name="Devos D.P."/>
            <person name="Kaster A.-K."/>
            <person name="Ovreas L."/>
            <person name="Rohde M."/>
            <person name="Galperin M.Y."/>
            <person name="Jogler C."/>
        </authorList>
    </citation>
    <scope>NUCLEOTIDE SEQUENCE [LARGE SCALE GENOMIC DNA]</scope>
    <source>
        <strain evidence="9 10">Q31b</strain>
    </source>
</reference>
<accession>A0A5C6DLS1</accession>
<keyword evidence="5 7" id="KW-1133">Transmembrane helix</keyword>
<keyword evidence="3" id="KW-1003">Cell membrane</keyword>
<dbReference type="AlphaFoldDB" id="A0A5C6DLS1"/>
<proteinExistence type="inferred from homology"/>
<comment type="similarity">
    <text evidence="2">Belongs to the GSP F family.</text>
</comment>
<gene>
    <name evidence="9" type="ORF">Q31b_43500</name>
</gene>
<evidence type="ECO:0000256" key="2">
    <source>
        <dbReference type="ARBA" id="ARBA00005745"/>
    </source>
</evidence>
<dbReference type="Gene3D" id="1.20.81.30">
    <property type="entry name" value="Type II secretion system (T2SS), domain F"/>
    <property type="match status" value="1"/>
</dbReference>
<keyword evidence="10" id="KW-1185">Reference proteome</keyword>
<keyword evidence="6 7" id="KW-0472">Membrane</keyword>
<dbReference type="OrthoDB" id="269565at2"/>
<dbReference type="Proteomes" id="UP000315471">
    <property type="component" value="Unassembled WGS sequence"/>
</dbReference>
<keyword evidence="4 7" id="KW-0812">Transmembrane</keyword>
<name>A0A5C6DLS1_9BACT</name>
<evidence type="ECO:0000256" key="3">
    <source>
        <dbReference type="ARBA" id="ARBA00022475"/>
    </source>
</evidence>
<evidence type="ECO:0000259" key="8">
    <source>
        <dbReference type="Pfam" id="PF00482"/>
    </source>
</evidence>
<protein>
    <recommendedName>
        <fullName evidence="8">Type II secretion system protein GspF domain-containing protein</fullName>
    </recommendedName>
</protein>
<feature type="transmembrane region" description="Helical" evidence="7">
    <location>
        <begin position="6"/>
        <end position="37"/>
    </location>
</feature>
<comment type="caution">
    <text evidence="9">The sequence shown here is derived from an EMBL/GenBank/DDBJ whole genome shotgun (WGS) entry which is preliminary data.</text>
</comment>
<feature type="transmembrane region" description="Helical" evidence="7">
    <location>
        <begin position="202"/>
        <end position="223"/>
    </location>
</feature>
<feature type="domain" description="Type II secretion system protein GspF" evidence="8">
    <location>
        <begin position="254"/>
        <end position="368"/>
    </location>
</feature>
<evidence type="ECO:0000256" key="7">
    <source>
        <dbReference type="SAM" id="Phobius"/>
    </source>
</evidence>
<evidence type="ECO:0000313" key="9">
    <source>
        <dbReference type="EMBL" id="TWU37562.1"/>
    </source>
</evidence>
<sequence>MKKVIVAILYMLLVLVAVAIAPSILTFIITILFVFIFNDLRSRRFHHFVRTMNAAIRVVVGQGDGLEKVIAAFSRSGPLKWQCYEYLQRLKAGQEPIQAAAVSGVPLELSTAIAIRLPQQEQETVEQRKLGVAPKRTIRSSDRFAPDPTMVPVYGQFIYLILTSLFLVFVIRFQMLFIVPTIEMMLEEFDVATGSSVASPPAMGLETLLLGLLLCIFLATVLLTRGRMARMVLPNWLPATPREAQTKSDLLTGLAEAIEMGLPLEKALSVGHALATNSYQRRDLRELIMQTEKGVPPAVAMQNSGWVNDREANWLAGANPPRFAELLRTFADQKVRDANENAHWFMEIFFPAAILLLGAVVMTYAFGFFNALTAMIKEMAWSYR</sequence>
<dbReference type="PANTHER" id="PTHR30012:SF0">
    <property type="entry name" value="TYPE II SECRETION SYSTEM PROTEIN F-RELATED"/>
    <property type="match status" value="1"/>
</dbReference>
<comment type="subcellular location">
    <subcellularLocation>
        <location evidence="1">Cell membrane</location>
        <topology evidence="1">Multi-pass membrane protein</topology>
    </subcellularLocation>
</comment>
<dbReference type="InterPro" id="IPR042094">
    <property type="entry name" value="T2SS_GspF_sf"/>
</dbReference>
<dbReference type="RefSeq" id="WP_146601543.1">
    <property type="nucleotide sequence ID" value="NZ_SJPY01000007.1"/>
</dbReference>
<evidence type="ECO:0000256" key="4">
    <source>
        <dbReference type="ARBA" id="ARBA00022692"/>
    </source>
</evidence>
<dbReference type="EMBL" id="SJPY01000007">
    <property type="protein sequence ID" value="TWU37562.1"/>
    <property type="molecule type" value="Genomic_DNA"/>
</dbReference>